<feature type="compositionally biased region" description="Polar residues" evidence="1">
    <location>
        <begin position="231"/>
        <end position="241"/>
    </location>
</feature>
<evidence type="ECO:0000313" key="4">
    <source>
        <dbReference type="Proteomes" id="UP000604825"/>
    </source>
</evidence>
<dbReference type="InterPro" id="IPR049404">
    <property type="entry name" value="EDC4_C"/>
</dbReference>
<dbReference type="OrthoDB" id="21128at2759"/>
<evidence type="ECO:0000259" key="2">
    <source>
        <dbReference type="Pfam" id="PF21289"/>
    </source>
</evidence>
<proteinExistence type="predicted"/>
<protein>
    <recommendedName>
        <fullName evidence="2">Enhancer of mRNA-decapping protein 4 C-terminal domain-containing protein</fullName>
    </recommendedName>
</protein>
<evidence type="ECO:0000256" key="1">
    <source>
        <dbReference type="SAM" id="MobiDB-lite"/>
    </source>
</evidence>
<feature type="region of interest" description="Disordered" evidence="1">
    <location>
        <begin position="228"/>
        <end position="258"/>
    </location>
</feature>
<name>A0A811S7E4_9POAL</name>
<dbReference type="AlphaFoldDB" id="A0A811S7E4"/>
<dbReference type="GO" id="GO:0031087">
    <property type="term" value="P:deadenylation-independent decapping of nuclear-transcribed mRNA"/>
    <property type="evidence" value="ECO:0007669"/>
    <property type="project" value="InterPro"/>
</dbReference>
<feature type="domain" description="Enhancer of mRNA-decapping protein 4 C-terminal" evidence="2">
    <location>
        <begin position="388"/>
        <end position="438"/>
    </location>
</feature>
<accession>A0A811S7E4</accession>
<organism evidence="3 4">
    <name type="scientific">Miscanthus lutarioriparius</name>
    <dbReference type="NCBI Taxonomy" id="422564"/>
    <lineage>
        <taxon>Eukaryota</taxon>
        <taxon>Viridiplantae</taxon>
        <taxon>Streptophyta</taxon>
        <taxon>Embryophyta</taxon>
        <taxon>Tracheophyta</taxon>
        <taxon>Spermatophyta</taxon>
        <taxon>Magnoliopsida</taxon>
        <taxon>Liliopsida</taxon>
        <taxon>Poales</taxon>
        <taxon>Poaceae</taxon>
        <taxon>PACMAD clade</taxon>
        <taxon>Panicoideae</taxon>
        <taxon>Andropogonodae</taxon>
        <taxon>Andropogoneae</taxon>
        <taxon>Saccharinae</taxon>
        <taxon>Miscanthus</taxon>
    </lineage>
</organism>
<keyword evidence="4" id="KW-1185">Reference proteome</keyword>
<evidence type="ECO:0000313" key="3">
    <source>
        <dbReference type="EMBL" id="CAD6336853.1"/>
    </source>
</evidence>
<dbReference type="Proteomes" id="UP000604825">
    <property type="component" value="Unassembled WGS sequence"/>
</dbReference>
<feature type="region of interest" description="Disordered" evidence="1">
    <location>
        <begin position="182"/>
        <end position="216"/>
    </location>
</feature>
<comment type="caution">
    <text evidence="3">The sequence shown here is derived from an EMBL/GenBank/DDBJ whole genome shotgun (WGS) entry which is preliminary data.</text>
</comment>
<sequence length="443" mass="47319">MPILSLTGTHDTRPDGEQVVQVYCVQTLAIQQYGLGLSLCLPPTAINTGPGRDSAISHLNERLPEMAALDSSTETTPADSSIAVLTEPSSDSQRIGVLTSAESVASGSLQNVKAEAKYFDERKSNQTVELEAGKETQILAEKERPAKPSEQTVDTVSACTITTDKYSIEDSRPLADRPVPILLKQSSGSGDENVVKRATEASEGIDSPCSRDLPLTSATKEGNVMHHQVPGQLSLSTSTFDSIDPSREPRNNENPPEAIRGTLQQDTFRCSFESSVIPAFEQSCMTIFEQVDGAFHKGMSEYTAAIQKQVLTAHTPLAQTLIEAITSASSMNQGLTSELLDGQRKLLSLFASGSPTSKTTGALQPSNGPVTNLVEVNAPLDPMKELGQLIAEQKFNEAFTMALQRSDVAIVSWLCSQVDLQTLCGTVPIPLNQGVLLAPSSSS</sequence>
<dbReference type="GO" id="GO:0000932">
    <property type="term" value="C:P-body"/>
    <property type="evidence" value="ECO:0007669"/>
    <property type="project" value="TreeGrafter"/>
</dbReference>
<gene>
    <name evidence="3" type="ORF">NCGR_LOCUS60951</name>
</gene>
<dbReference type="Pfam" id="PF21289">
    <property type="entry name" value="EDC4_C"/>
    <property type="match status" value="1"/>
</dbReference>
<dbReference type="EMBL" id="CAJGYO010000018">
    <property type="protein sequence ID" value="CAD6336853.1"/>
    <property type="molecule type" value="Genomic_DNA"/>
</dbReference>
<reference evidence="3" key="1">
    <citation type="submission" date="2020-10" db="EMBL/GenBank/DDBJ databases">
        <authorList>
            <person name="Han B."/>
            <person name="Lu T."/>
            <person name="Zhao Q."/>
            <person name="Huang X."/>
            <person name="Zhao Y."/>
        </authorList>
    </citation>
    <scope>NUCLEOTIDE SEQUENCE</scope>
</reference>
<dbReference type="InterPro" id="IPR045152">
    <property type="entry name" value="EDC4-like"/>
</dbReference>
<dbReference type="PANTHER" id="PTHR15598:SF8">
    <property type="entry name" value="OS06G0300800 PROTEIN"/>
    <property type="match status" value="1"/>
</dbReference>
<dbReference type="PANTHER" id="PTHR15598">
    <property type="entry name" value="ENHANCER OF MRNA-DECAPPING PROTEIN 4"/>
    <property type="match status" value="1"/>
</dbReference>